<accession>A0A975FZ59</accession>
<dbReference type="InterPro" id="IPR019734">
    <property type="entry name" value="TPR_rpt"/>
</dbReference>
<name>A0A975FZ59_9CAUL</name>
<dbReference type="EMBL" id="CP073078">
    <property type="protein sequence ID" value="QUD87846.1"/>
    <property type="molecule type" value="Genomic_DNA"/>
</dbReference>
<dbReference type="SUPFAM" id="SSF56059">
    <property type="entry name" value="Glutathione synthetase ATP-binding domain-like"/>
    <property type="match status" value="1"/>
</dbReference>
<dbReference type="SUPFAM" id="SSF48452">
    <property type="entry name" value="TPR-like"/>
    <property type="match status" value="1"/>
</dbReference>
<dbReference type="PANTHER" id="PTHR44366:SF1">
    <property type="entry name" value="UDP-N-ACETYLGLUCOSAMINE--PEPTIDE N-ACETYLGLUCOSAMINYLTRANSFERASE 110 KDA SUBUNIT"/>
    <property type="match status" value="1"/>
</dbReference>
<feature type="repeat" description="TPR" evidence="1">
    <location>
        <begin position="276"/>
        <end position="309"/>
    </location>
</feature>
<dbReference type="InterPro" id="IPR011990">
    <property type="entry name" value="TPR-like_helical_dom_sf"/>
</dbReference>
<dbReference type="Proteomes" id="UP000676409">
    <property type="component" value="Chromosome"/>
</dbReference>
<dbReference type="Pfam" id="PF13432">
    <property type="entry name" value="TPR_16"/>
    <property type="match status" value="3"/>
</dbReference>
<dbReference type="GO" id="GO:0097363">
    <property type="term" value="F:protein O-acetylglucosaminyltransferase activity"/>
    <property type="evidence" value="ECO:0007669"/>
    <property type="project" value="TreeGrafter"/>
</dbReference>
<dbReference type="AlphaFoldDB" id="A0A975FZ59"/>
<protein>
    <submittedName>
        <fullName evidence="2">Tetratricopeptide repeat protein</fullName>
    </submittedName>
</protein>
<dbReference type="RefSeq" id="WP_211937897.1">
    <property type="nucleotide sequence ID" value="NZ_CP073078.1"/>
</dbReference>
<feature type="repeat" description="TPR" evidence="1">
    <location>
        <begin position="140"/>
        <end position="173"/>
    </location>
</feature>
<dbReference type="PANTHER" id="PTHR44366">
    <property type="entry name" value="UDP-N-ACETYLGLUCOSAMINE--PEPTIDE N-ACETYLGLUCOSAMINYLTRANSFERASE 110 KDA SUBUNIT"/>
    <property type="match status" value="1"/>
</dbReference>
<dbReference type="PROSITE" id="PS50005">
    <property type="entry name" value="TPR"/>
    <property type="match status" value="6"/>
</dbReference>
<reference evidence="2" key="1">
    <citation type="submission" date="2021-04" db="EMBL/GenBank/DDBJ databases">
        <title>The complete genome sequence of Caulobacter sp. S6.</title>
        <authorList>
            <person name="Tang Y."/>
            <person name="Ouyang W."/>
            <person name="Liu Q."/>
            <person name="Huang B."/>
            <person name="Guo Z."/>
            <person name="Lei P."/>
        </authorList>
    </citation>
    <scope>NUCLEOTIDE SEQUENCE</scope>
    <source>
        <strain evidence="2">S6</strain>
    </source>
</reference>
<keyword evidence="1" id="KW-0802">TPR repeat</keyword>
<proteinExistence type="predicted"/>
<dbReference type="PROSITE" id="PS50293">
    <property type="entry name" value="TPR_REGION"/>
    <property type="match status" value="1"/>
</dbReference>
<dbReference type="GO" id="GO:0006493">
    <property type="term" value="P:protein O-linked glycosylation"/>
    <property type="evidence" value="ECO:0007669"/>
    <property type="project" value="InterPro"/>
</dbReference>
<dbReference type="SMART" id="SM00028">
    <property type="entry name" value="TPR"/>
    <property type="match status" value="9"/>
</dbReference>
<dbReference type="Gene3D" id="1.25.40.10">
    <property type="entry name" value="Tetratricopeptide repeat domain"/>
    <property type="match status" value="3"/>
</dbReference>
<dbReference type="InterPro" id="IPR037919">
    <property type="entry name" value="OGT"/>
</dbReference>
<dbReference type="KEGG" id="caul:KCG34_22845"/>
<sequence>MSTSFETVALALDHHQAGRRAEAEALYRQVLLADPTEPTALYLYGLFNFEGGQVDAAAELFKSLIAVRPDHAEAHVALANLRHWQGAHAAAIEGYRRALALAPDHAAALVELSNALRENGDVSQAIEAGRRAAAGLPDSAPARLALASAMMEQGDATGAVEAYRAAVALAPQSVDARNSLALALIHAGRLDEALAVADEALTMARDSAETWFLLGTALNQLGRPEEAVPALERAAKLDPSRAAIQLNLGNAYVELDKAEEAGAALLQALTIDPTLKEAQASLSSVYLLAGEHEAAEHHARLALELDPDMRVAHQNLASILAARGQAAEARRHRDLVYGKENIIVETAPHPEARVLVLTTSESGNVPHRYLLPKARFTRINWFIEYATPGQVPPDHDAVFNAVGDADLAGPTLAPMRAFLAASGERVINQPDKVMQTGRENMPLLLGDIEGVVVPKTARLAAADIAGEGLAACIDKAGLELPVLLRPIGSHGGQGLQRALTPDELAEVSLPAGADAYVTAYHDYVSADGWHRKYRMIFVDRRPYPYHLAISQDWLVHYESADMPGDPARVAEERRYLDDPEAALGPKAMAAVTAIGQRMDLDYCGVDFSLLPSGEVLVFEANATMLVHTEPANSALAHKNAPVAAICEAFQALLRR</sequence>
<organism evidence="2 3">
    <name type="scientific">Phenylobacterium montanum</name>
    <dbReference type="NCBI Taxonomy" id="2823693"/>
    <lineage>
        <taxon>Bacteria</taxon>
        <taxon>Pseudomonadati</taxon>
        <taxon>Pseudomonadota</taxon>
        <taxon>Alphaproteobacteria</taxon>
        <taxon>Caulobacterales</taxon>
        <taxon>Caulobacteraceae</taxon>
        <taxon>Phenylobacterium</taxon>
    </lineage>
</organism>
<feature type="repeat" description="TPR" evidence="1">
    <location>
        <begin position="38"/>
        <end position="71"/>
    </location>
</feature>
<gene>
    <name evidence="2" type="ORF">KCG34_22845</name>
</gene>
<evidence type="ECO:0000256" key="1">
    <source>
        <dbReference type="PROSITE-ProRule" id="PRU00339"/>
    </source>
</evidence>
<feature type="repeat" description="TPR" evidence="1">
    <location>
        <begin position="72"/>
        <end position="105"/>
    </location>
</feature>
<evidence type="ECO:0000313" key="2">
    <source>
        <dbReference type="EMBL" id="QUD87846.1"/>
    </source>
</evidence>
<keyword evidence="3" id="KW-1185">Reference proteome</keyword>
<feature type="repeat" description="TPR" evidence="1">
    <location>
        <begin position="208"/>
        <end position="241"/>
    </location>
</feature>
<evidence type="ECO:0000313" key="3">
    <source>
        <dbReference type="Proteomes" id="UP000676409"/>
    </source>
</evidence>
<feature type="repeat" description="TPR" evidence="1">
    <location>
        <begin position="242"/>
        <end position="275"/>
    </location>
</feature>
<dbReference type="Pfam" id="PF14559">
    <property type="entry name" value="TPR_19"/>
    <property type="match status" value="1"/>
</dbReference>